<dbReference type="Pfam" id="PF01029">
    <property type="entry name" value="NusB"/>
    <property type="match status" value="1"/>
</dbReference>
<sequence>MDEKFAPDLNAPERPDYEKLHKQKEHAKKVYERSFLHQSVIDTESDPEVKVAVLNARNEFKKQVAKDRKYFRVLLGENVNSIYERYIKFLMLPYKIAEEAEFNFNKNKNKFIITPEDALNEIKLKQNKLVEALSLNKHIEAARIKKNISWREGEIASIYRDIVRPDKEYREYLMKPSDFETDKAFILYLLKTLIFKSNIVDGFFEEGDIYWTEDKSIIKSLVVKTLKEIEEDKREDFDLLEISGNWEEDQEFYRELYDKTVADEEELEKLVEDKIKNWDIERLAATDKIILKLAIGEMIHFPSIPVKVTINEYIEISKEYSTPKSKQFVNGVLDKVSEELVKSGVIKKSGRGLIDNK</sequence>
<keyword evidence="2 6" id="KW-0889">Transcription antitermination</keyword>
<dbReference type="PANTHER" id="PTHR11078">
    <property type="entry name" value="N UTILIZATION SUBSTANCE PROTEIN B-RELATED"/>
    <property type="match status" value="1"/>
</dbReference>
<feature type="region of interest" description="Disordered" evidence="7">
    <location>
        <begin position="1"/>
        <end position="23"/>
    </location>
</feature>
<organism evidence="9 10">
    <name type="scientific">Sporocytophaga myxococcoides</name>
    <dbReference type="NCBI Taxonomy" id="153721"/>
    <lineage>
        <taxon>Bacteria</taxon>
        <taxon>Pseudomonadati</taxon>
        <taxon>Bacteroidota</taxon>
        <taxon>Cytophagia</taxon>
        <taxon>Cytophagales</taxon>
        <taxon>Cytophagaceae</taxon>
        <taxon>Sporocytophaga</taxon>
    </lineage>
</organism>
<gene>
    <name evidence="6" type="primary">nusB</name>
    <name evidence="9" type="ORF">MYP_4129</name>
</gene>
<dbReference type="SUPFAM" id="SSF48013">
    <property type="entry name" value="NusB-like"/>
    <property type="match status" value="1"/>
</dbReference>
<evidence type="ECO:0000256" key="5">
    <source>
        <dbReference type="ARBA" id="ARBA00023163"/>
    </source>
</evidence>
<dbReference type="EMBL" id="BBLT01000010">
    <property type="protein sequence ID" value="GAL86899.1"/>
    <property type="molecule type" value="Genomic_DNA"/>
</dbReference>
<evidence type="ECO:0000256" key="6">
    <source>
        <dbReference type="HAMAP-Rule" id="MF_00073"/>
    </source>
</evidence>
<accession>A0A098LK95</accession>
<evidence type="ECO:0000256" key="2">
    <source>
        <dbReference type="ARBA" id="ARBA00022814"/>
    </source>
</evidence>
<feature type="domain" description="NusB/RsmB/TIM44" evidence="8">
    <location>
        <begin position="220"/>
        <end position="337"/>
    </location>
</feature>
<keyword evidence="3 6" id="KW-0694">RNA-binding</keyword>
<evidence type="ECO:0000256" key="4">
    <source>
        <dbReference type="ARBA" id="ARBA00023015"/>
    </source>
</evidence>
<comment type="similarity">
    <text evidence="1 6">Belongs to the NusB family.</text>
</comment>
<reference evidence="9 10" key="1">
    <citation type="submission" date="2014-09" db="EMBL/GenBank/DDBJ databases">
        <title>Sporocytophaga myxococcoides PG-01 genome sequencing.</title>
        <authorList>
            <person name="Liu L."/>
            <person name="Gao P.J."/>
            <person name="Chen G.J."/>
            <person name="Wang L.S."/>
        </authorList>
    </citation>
    <scope>NUCLEOTIDE SEQUENCE [LARGE SCALE GENOMIC DNA]</scope>
    <source>
        <strain evidence="9 10">PG-01</strain>
    </source>
</reference>
<name>A0A098LK95_9BACT</name>
<keyword evidence="10" id="KW-1185">Reference proteome</keyword>
<dbReference type="GO" id="GO:0003723">
    <property type="term" value="F:RNA binding"/>
    <property type="evidence" value="ECO:0007669"/>
    <property type="project" value="UniProtKB-UniRule"/>
</dbReference>
<dbReference type="PANTHER" id="PTHR11078:SF3">
    <property type="entry name" value="ANTITERMINATION NUSB DOMAIN-CONTAINING PROTEIN"/>
    <property type="match status" value="1"/>
</dbReference>
<evidence type="ECO:0000313" key="10">
    <source>
        <dbReference type="Proteomes" id="UP000030185"/>
    </source>
</evidence>
<keyword evidence="4 6" id="KW-0805">Transcription regulation</keyword>
<comment type="caution">
    <text evidence="9">The sequence shown here is derived from an EMBL/GenBank/DDBJ whole genome shotgun (WGS) entry which is preliminary data.</text>
</comment>
<dbReference type="InterPro" id="IPR011605">
    <property type="entry name" value="NusB_fam"/>
</dbReference>
<dbReference type="eggNOG" id="COG0781">
    <property type="taxonomic scope" value="Bacteria"/>
</dbReference>
<evidence type="ECO:0000313" key="9">
    <source>
        <dbReference type="EMBL" id="GAL86899.1"/>
    </source>
</evidence>
<evidence type="ECO:0000259" key="8">
    <source>
        <dbReference type="Pfam" id="PF01029"/>
    </source>
</evidence>
<evidence type="ECO:0000256" key="1">
    <source>
        <dbReference type="ARBA" id="ARBA00005952"/>
    </source>
</evidence>
<dbReference type="GO" id="GO:0005829">
    <property type="term" value="C:cytosol"/>
    <property type="evidence" value="ECO:0007669"/>
    <property type="project" value="TreeGrafter"/>
</dbReference>
<comment type="function">
    <text evidence="6">Involved in transcription antitermination. Required for transcription of ribosomal RNA (rRNA) genes. Binds specifically to the boxA antiterminator sequence of the ribosomal RNA (rrn) operons.</text>
</comment>
<dbReference type="GO" id="GO:0006353">
    <property type="term" value="P:DNA-templated transcription termination"/>
    <property type="evidence" value="ECO:0007669"/>
    <property type="project" value="UniProtKB-UniRule"/>
</dbReference>
<feature type="compositionally biased region" description="Basic and acidic residues" evidence="7">
    <location>
        <begin position="1"/>
        <end position="20"/>
    </location>
</feature>
<dbReference type="HAMAP" id="MF_00073">
    <property type="entry name" value="NusB"/>
    <property type="match status" value="1"/>
</dbReference>
<dbReference type="InterPro" id="IPR035926">
    <property type="entry name" value="NusB-like_sf"/>
</dbReference>
<proteinExistence type="inferred from homology"/>
<evidence type="ECO:0000256" key="3">
    <source>
        <dbReference type="ARBA" id="ARBA00022884"/>
    </source>
</evidence>
<dbReference type="InterPro" id="IPR006027">
    <property type="entry name" value="NusB_RsmB_TIM44"/>
</dbReference>
<dbReference type="GO" id="GO:0031564">
    <property type="term" value="P:transcription antitermination"/>
    <property type="evidence" value="ECO:0007669"/>
    <property type="project" value="UniProtKB-KW"/>
</dbReference>
<evidence type="ECO:0000256" key="7">
    <source>
        <dbReference type="SAM" id="MobiDB-lite"/>
    </source>
</evidence>
<dbReference type="Gene3D" id="1.10.940.10">
    <property type="entry name" value="NusB-like"/>
    <property type="match status" value="1"/>
</dbReference>
<dbReference type="STRING" id="153721.MYP_4129"/>
<dbReference type="AlphaFoldDB" id="A0A098LK95"/>
<protein>
    <recommendedName>
        <fullName evidence="6">Transcription antitermination protein NusB</fullName>
    </recommendedName>
    <alternativeName>
        <fullName evidence="6">Antitermination factor NusB</fullName>
    </alternativeName>
</protein>
<keyword evidence="5 6" id="KW-0804">Transcription</keyword>
<dbReference type="Proteomes" id="UP000030185">
    <property type="component" value="Unassembled WGS sequence"/>
</dbReference>
<dbReference type="NCBIfam" id="TIGR01951">
    <property type="entry name" value="nusB"/>
    <property type="match status" value="1"/>
</dbReference>